<gene>
    <name evidence="2" type="ORF">BCR34DRAFT_567983</name>
</gene>
<keyword evidence="3" id="KW-1185">Reference proteome</keyword>
<proteinExistence type="predicted"/>
<evidence type="ECO:0000313" key="3">
    <source>
        <dbReference type="Proteomes" id="UP000193144"/>
    </source>
</evidence>
<dbReference type="AlphaFoldDB" id="A0A1Y1ZHC1"/>
<comment type="caution">
    <text evidence="2">The sequence shown here is derived from an EMBL/GenBank/DDBJ whole genome shotgun (WGS) entry which is preliminary data.</text>
</comment>
<dbReference type="EMBL" id="MCFA01000083">
    <property type="protein sequence ID" value="ORY09653.1"/>
    <property type="molecule type" value="Genomic_DNA"/>
</dbReference>
<sequence>MIDGGGHEQSVASSSAPIKLSPIRAKSQPRHFRRELNSSRSFQQMVPVTLERTQKPRNPGTLDATLFKSPTCTTCGSRHCKLGTGHVSEGLCQAWLYDSLGASTTVDKYENLEQVCNACVLCLPKRWTRDKWWLTGRQGSWFEFWRGNMVMHGLAVRLVLDVGDCRFSRLE</sequence>
<protein>
    <submittedName>
        <fullName evidence="2">Uncharacterized protein</fullName>
    </submittedName>
</protein>
<organism evidence="2 3">
    <name type="scientific">Clohesyomyces aquaticus</name>
    <dbReference type="NCBI Taxonomy" id="1231657"/>
    <lineage>
        <taxon>Eukaryota</taxon>
        <taxon>Fungi</taxon>
        <taxon>Dikarya</taxon>
        <taxon>Ascomycota</taxon>
        <taxon>Pezizomycotina</taxon>
        <taxon>Dothideomycetes</taxon>
        <taxon>Pleosporomycetidae</taxon>
        <taxon>Pleosporales</taxon>
        <taxon>Lindgomycetaceae</taxon>
        <taxon>Clohesyomyces</taxon>
    </lineage>
</organism>
<name>A0A1Y1ZHC1_9PLEO</name>
<evidence type="ECO:0000256" key="1">
    <source>
        <dbReference type="SAM" id="MobiDB-lite"/>
    </source>
</evidence>
<accession>A0A1Y1ZHC1</accession>
<reference evidence="2 3" key="1">
    <citation type="submission" date="2016-07" db="EMBL/GenBank/DDBJ databases">
        <title>Pervasive Adenine N6-methylation of Active Genes in Fungi.</title>
        <authorList>
            <consortium name="DOE Joint Genome Institute"/>
            <person name="Mondo S.J."/>
            <person name="Dannebaum R.O."/>
            <person name="Kuo R.C."/>
            <person name="Labutti K."/>
            <person name="Haridas S."/>
            <person name="Kuo A."/>
            <person name="Salamov A."/>
            <person name="Ahrendt S.R."/>
            <person name="Lipzen A."/>
            <person name="Sullivan W."/>
            <person name="Andreopoulos W.B."/>
            <person name="Clum A."/>
            <person name="Lindquist E."/>
            <person name="Daum C."/>
            <person name="Ramamoorthy G.K."/>
            <person name="Gryganskyi A."/>
            <person name="Culley D."/>
            <person name="Magnuson J.K."/>
            <person name="James T.Y."/>
            <person name="O'Malley M.A."/>
            <person name="Stajich J.E."/>
            <person name="Spatafora J.W."/>
            <person name="Visel A."/>
            <person name="Grigoriev I.V."/>
        </authorList>
    </citation>
    <scope>NUCLEOTIDE SEQUENCE [LARGE SCALE GENOMIC DNA]</scope>
    <source>
        <strain evidence="2 3">CBS 115471</strain>
    </source>
</reference>
<dbReference type="Proteomes" id="UP000193144">
    <property type="component" value="Unassembled WGS sequence"/>
</dbReference>
<feature type="region of interest" description="Disordered" evidence="1">
    <location>
        <begin position="1"/>
        <end position="33"/>
    </location>
</feature>
<evidence type="ECO:0000313" key="2">
    <source>
        <dbReference type="EMBL" id="ORY09653.1"/>
    </source>
</evidence>